<keyword evidence="4" id="KW-1185">Reference proteome</keyword>
<dbReference type="OrthoDB" id="10253869at2759"/>
<comment type="similarity">
    <text evidence="1">Belongs to the ATP-dependent AMP-binding enzyme family.</text>
</comment>
<evidence type="ECO:0000313" key="3">
    <source>
        <dbReference type="EMBL" id="OZC08314.1"/>
    </source>
</evidence>
<dbReference type="PANTHER" id="PTHR24096">
    <property type="entry name" value="LONG-CHAIN-FATTY-ACID--COA LIGASE"/>
    <property type="match status" value="1"/>
</dbReference>
<name>A0A238BTK7_9BILA</name>
<reference evidence="3 4" key="1">
    <citation type="submission" date="2015-12" db="EMBL/GenBank/DDBJ databases">
        <title>Draft genome of the nematode, Onchocerca flexuosa.</title>
        <authorList>
            <person name="Mitreva M."/>
        </authorList>
    </citation>
    <scope>NUCLEOTIDE SEQUENCE [LARGE SCALE GENOMIC DNA]</scope>
    <source>
        <strain evidence="3">Red Deer</strain>
    </source>
</reference>
<accession>A0A238BTK7</accession>
<dbReference type="GO" id="GO:0016405">
    <property type="term" value="F:CoA-ligase activity"/>
    <property type="evidence" value="ECO:0007669"/>
    <property type="project" value="TreeGrafter"/>
</dbReference>
<dbReference type="Gene3D" id="3.40.50.980">
    <property type="match status" value="2"/>
</dbReference>
<evidence type="ECO:0008006" key="5">
    <source>
        <dbReference type="Google" id="ProtNLM"/>
    </source>
</evidence>
<organism evidence="3 4">
    <name type="scientific">Onchocerca flexuosa</name>
    <dbReference type="NCBI Taxonomy" id="387005"/>
    <lineage>
        <taxon>Eukaryota</taxon>
        <taxon>Metazoa</taxon>
        <taxon>Ecdysozoa</taxon>
        <taxon>Nematoda</taxon>
        <taxon>Chromadorea</taxon>
        <taxon>Rhabditida</taxon>
        <taxon>Spirurina</taxon>
        <taxon>Spiruromorpha</taxon>
        <taxon>Filarioidea</taxon>
        <taxon>Onchocercidae</taxon>
        <taxon>Onchocerca</taxon>
    </lineage>
</organism>
<evidence type="ECO:0000313" key="4">
    <source>
        <dbReference type="Proteomes" id="UP000242913"/>
    </source>
</evidence>
<dbReference type="SUPFAM" id="SSF56801">
    <property type="entry name" value="Acetyl-CoA synthetase-like"/>
    <property type="match status" value="1"/>
</dbReference>
<protein>
    <recommendedName>
        <fullName evidence="5">AMP-binding domain-containing protein</fullName>
    </recommendedName>
</protein>
<evidence type="ECO:0000256" key="2">
    <source>
        <dbReference type="ARBA" id="ARBA00022598"/>
    </source>
</evidence>
<dbReference type="Proteomes" id="UP000242913">
    <property type="component" value="Unassembled WGS sequence"/>
</dbReference>
<dbReference type="PANTHER" id="PTHR24096:SF149">
    <property type="entry name" value="AMP-BINDING DOMAIN-CONTAINING PROTEIN-RELATED"/>
    <property type="match status" value="1"/>
</dbReference>
<proteinExistence type="inferred from homology"/>
<dbReference type="AlphaFoldDB" id="A0A238BTK7"/>
<keyword evidence="2" id="KW-0436">Ligase</keyword>
<sequence>MSISLQLIILGKQYAQFGKDFDSLIKKSEQNSIDPSEKDITLDDTLLTPFSSGTTGPSKCVQLTHRNSHLTSSLQIDTLNVVPAILENLCHDEIVTDRWDLSSLTTVLCGSAPLSKELSKRFLHKFSHVVNLIQGVYLFLSVIPERRMVERNFKDRMISKLS</sequence>
<dbReference type="EMBL" id="KZ270010">
    <property type="protein sequence ID" value="OZC08314.1"/>
    <property type="molecule type" value="Genomic_DNA"/>
</dbReference>
<gene>
    <name evidence="3" type="ORF">X798_04665</name>
</gene>
<evidence type="ECO:0000256" key="1">
    <source>
        <dbReference type="ARBA" id="ARBA00006432"/>
    </source>
</evidence>